<sequence length="313" mass="34002">MFDLLLQVDPDAACFLLLLGLQMRLCRDRPLPPCALESRDLLSSSFPLPPAPLKMAAAAATAASWLKGPRGVFRTLVRSSLSSSSSSSSWSDDLLRQMDRRDAWDRFYTAKEKGALCPGHFDWFFSYEDVSGFLLSFLQSSPAGQTQILDVGCGTSALSLGLFRDSPRQLHISCLDFSPPAIDSLQQLVRESPPPGHPLSELHCYLADATALTSTFKEGSFHLILDKGTCDTLLRCPQGPGRAKTLVSECLRVLRPTGNLLQFSDEDPDARVPFLEQAGGVKVTVKEIAHIGGICYYAYILSPDSSGTSGAVK</sequence>
<keyword evidence="6" id="KW-0809">Transit peptide</keyword>
<evidence type="ECO:0000256" key="6">
    <source>
        <dbReference type="ARBA" id="ARBA00022946"/>
    </source>
</evidence>
<evidence type="ECO:0000256" key="7">
    <source>
        <dbReference type="ARBA" id="ARBA00023128"/>
    </source>
</evidence>
<dbReference type="CDD" id="cd02440">
    <property type="entry name" value="AdoMet_MTases"/>
    <property type="match status" value="1"/>
</dbReference>
<dbReference type="AlphaFoldDB" id="A0AA35LLU0"/>
<evidence type="ECO:0000256" key="11">
    <source>
        <dbReference type="ARBA" id="ARBA00058794"/>
    </source>
</evidence>
<comment type="catalytic activity">
    <reaction evidence="9">
        <text>N(6),N(6)-dimethyl-L-lysyl-[citrate synthase] + S-adenosyl-L-methionine = N(6),N(6),N(6)-trimethyl-L-lysyl-[citrate synthase] + S-adenosyl-L-homocysteine + H(+)</text>
        <dbReference type="Rhea" id="RHEA:55552"/>
        <dbReference type="Rhea" id="RHEA-COMP:14214"/>
        <dbReference type="Rhea" id="RHEA-COMP:14215"/>
        <dbReference type="ChEBI" id="CHEBI:15378"/>
        <dbReference type="ChEBI" id="CHEBI:57856"/>
        <dbReference type="ChEBI" id="CHEBI:59789"/>
        <dbReference type="ChEBI" id="CHEBI:61961"/>
        <dbReference type="ChEBI" id="CHEBI:61976"/>
    </reaction>
</comment>
<keyword evidence="16" id="KW-1185">Reference proteome</keyword>
<comment type="function">
    <text evidence="11">Protein-lysine methyltransferase that selectively trimethylates citrate synthase (CS) in mitochondria. Seems to conduct trimethylation in a highly distributive manner rather than in a processive manner, and thus introduces a single methyl group per binding event.</text>
</comment>
<comment type="similarity">
    <text evidence="2">Belongs to the methyltransferase superfamily.</text>
</comment>
<dbReference type="InterPro" id="IPR041698">
    <property type="entry name" value="Methyltransf_25"/>
</dbReference>
<dbReference type="PANTHER" id="PTHR12176:SF83">
    <property type="entry name" value="CITRATE SYNTHASE-LYSINE N-METHYLTRANSFERASE CSKMT, MITOCHONDRIAL"/>
    <property type="match status" value="1"/>
</dbReference>
<feature type="domain" description="Methyltransferase" evidence="14">
    <location>
        <begin position="148"/>
        <end position="258"/>
    </location>
</feature>
<gene>
    <name evidence="15" type="ORF">PODLI_1B036130</name>
</gene>
<accession>A0AA35LLU0</accession>
<evidence type="ECO:0000256" key="10">
    <source>
        <dbReference type="ARBA" id="ARBA00052681"/>
    </source>
</evidence>
<comment type="subcellular location">
    <subcellularLocation>
        <location evidence="1">Mitochondrion</location>
    </subcellularLocation>
</comment>
<evidence type="ECO:0000259" key="14">
    <source>
        <dbReference type="Pfam" id="PF13649"/>
    </source>
</evidence>
<evidence type="ECO:0000313" key="16">
    <source>
        <dbReference type="Proteomes" id="UP001178461"/>
    </source>
</evidence>
<comment type="catalytic activity">
    <reaction evidence="8">
        <text>L-lysyl-[citrate synthase] + S-adenosyl-L-methionine = N(6)-methyl-L-lysyl-[citrate synthase] + S-adenosyl-L-homocysteine + H(+)</text>
        <dbReference type="Rhea" id="RHEA:55544"/>
        <dbReference type="Rhea" id="RHEA-COMP:14212"/>
        <dbReference type="Rhea" id="RHEA-COMP:14213"/>
        <dbReference type="ChEBI" id="CHEBI:15378"/>
        <dbReference type="ChEBI" id="CHEBI:29969"/>
        <dbReference type="ChEBI" id="CHEBI:57856"/>
        <dbReference type="ChEBI" id="CHEBI:59789"/>
        <dbReference type="ChEBI" id="CHEBI:61929"/>
    </reaction>
</comment>
<evidence type="ECO:0000256" key="8">
    <source>
        <dbReference type="ARBA" id="ARBA00051191"/>
    </source>
</evidence>
<dbReference type="InterPro" id="IPR051419">
    <property type="entry name" value="Lys/N-term_MeTrsfase_sf"/>
</dbReference>
<proteinExistence type="inferred from homology"/>
<evidence type="ECO:0000313" key="15">
    <source>
        <dbReference type="EMBL" id="CAI5798193.1"/>
    </source>
</evidence>
<organism evidence="15 16">
    <name type="scientific">Podarcis lilfordi</name>
    <name type="common">Lilford's wall lizard</name>
    <dbReference type="NCBI Taxonomy" id="74358"/>
    <lineage>
        <taxon>Eukaryota</taxon>
        <taxon>Metazoa</taxon>
        <taxon>Chordata</taxon>
        <taxon>Craniata</taxon>
        <taxon>Vertebrata</taxon>
        <taxon>Euteleostomi</taxon>
        <taxon>Lepidosauria</taxon>
        <taxon>Squamata</taxon>
        <taxon>Bifurcata</taxon>
        <taxon>Unidentata</taxon>
        <taxon>Episquamata</taxon>
        <taxon>Laterata</taxon>
        <taxon>Lacertibaenia</taxon>
        <taxon>Lacertidae</taxon>
        <taxon>Podarcis</taxon>
    </lineage>
</organism>
<name>A0AA35LLU0_9SAUR</name>
<dbReference type="InterPro" id="IPR029063">
    <property type="entry name" value="SAM-dependent_MTases_sf"/>
</dbReference>
<comment type="catalytic activity">
    <reaction evidence="10">
        <text>N(6)-methyl-L-lysyl-[citrate synthase] + S-adenosyl-L-methionine = N(6),N(6)-dimethyl-L-lysyl-[citrate synthase] + S-adenosyl-L-homocysteine + H(+)</text>
        <dbReference type="Rhea" id="RHEA:55548"/>
        <dbReference type="Rhea" id="RHEA-COMP:14213"/>
        <dbReference type="Rhea" id="RHEA-COMP:14214"/>
        <dbReference type="ChEBI" id="CHEBI:15378"/>
        <dbReference type="ChEBI" id="CHEBI:57856"/>
        <dbReference type="ChEBI" id="CHEBI:59789"/>
        <dbReference type="ChEBI" id="CHEBI:61929"/>
        <dbReference type="ChEBI" id="CHEBI:61976"/>
    </reaction>
</comment>
<keyword evidence="4" id="KW-0808">Transferase</keyword>
<dbReference type="Gene3D" id="3.40.50.150">
    <property type="entry name" value="Vaccinia Virus protein VP39"/>
    <property type="match status" value="1"/>
</dbReference>
<evidence type="ECO:0000256" key="1">
    <source>
        <dbReference type="ARBA" id="ARBA00004173"/>
    </source>
</evidence>
<evidence type="ECO:0000256" key="4">
    <source>
        <dbReference type="ARBA" id="ARBA00022679"/>
    </source>
</evidence>
<keyword evidence="5" id="KW-0949">S-adenosyl-L-methionine</keyword>
<dbReference type="PANTHER" id="PTHR12176">
    <property type="entry name" value="SAM-DEPENDENT METHYLTRANSFERASE SUPERFAMILY PROTEIN"/>
    <property type="match status" value="1"/>
</dbReference>
<evidence type="ECO:0000256" key="3">
    <source>
        <dbReference type="ARBA" id="ARBA00022603"/>
    </source>
</evidence>
<dbReference type="FunFam" id="3.40.50.150:FF:000200">
    <property type="entry name" value="Citrate synthase lysine methyltransferase"/>
    <property type="match status" value="1"/>
</dbReference>
<protein>
    <recommendedName>
        <fullName evidence="12">Citrate synthase-lysine N-methyltransferase CSKMT, mitochondrial</fullName>
    </recommendedName>
    <alternativeName>
        <fullName evidence="13">Methyltransferase-like protein 12, mitochondrial</fullName>
    </alternativeName>
</protein>
<dbReference type="GO" id="GO:0005739">
    <property type="term" value="C:mitochondrion"/>
    <property type="evidence" value="ECO:0007669"/>
    <property type="project" value="UniProtKB-SubCell"/>
</dbReference>
<evidence type="ECO:0000256" key="12">
    <source>
        <dbReference type="ARBA" id="ARBA00068729"/>
    </source>
</evidence>
<dbReference type="GO" id="GO:0032259">
    <property type="term" value="P:methylation"/>
    <property type="evidence" value="ECO:0007669"/>
    <property type="project" value="UniProtKB-KW"/>
</dbReference>
<reference evidence="15" key="1">
    <citation type="submission" date="2022-12" db="EMBL/GenBank/DDBJ databases">
        <authorList>
            <person name="Alioto T."/>
            <person name="Alioto T."/>
            <person name="Gomez Garrido J."/>
        </authorList>
    </citation>
    <scope>NUCLEOTIDE SEQUENCE</scope>
</reference>
<evidence type="ECO:0000256" key="9">
    <source>
        <dbReference type="ARBA" id="ARBA00052621"/>
    </source>
</evidence>
<keyword evidence="3" id="KW-0489">Methyltransferase</keyword>
<dbReference type="Pfam" id="PF13649">
    <property type="entry name" value="Methyltransf_25"/>
    <property type="match status" value="1"/>
</dbReference>
<dbReference type="GO" id="GO:0008168">
    <property type="term" value="F:methyltransferase activity"/>
    <property type="evidence" value="ECO:0007669"/>
    <property type="project" value="UniProtKB-KW"/>
</dbReference>
<dbReference type="Proteomes" id="UP001178461">
    <property type="component" value="Chromosome 16"/>
</dbReference>
<keyword evidence="7" id="KW-0496">Mitochondrion</keyword>
<evidence type="ECO:0000256" key="13">
    <source>
        <dbReference type="ARBA" id="ARBA00083084"/>
    </source>
</evidence>
<dbReference type="EMBL" id="OX395143">
    <property type="protein sequence ID" value="CAI5798193.1"/>
    <property type="molecule type" value="Genomic_DNA"/>
</dbReference>
<evidence type="ECO:0000256" key="5">
    <source>
        <dbReference type="ARBA" id="ARBA00022691"/>
    </source>
</evidence>
<dbReference type="SUPFAM" id="SSF53335">
    <property type="entry name" value="S-adenosyl-L-methionine-dependent methyltransferases"/>
    <property type="match status" value="1"/>
</dbReference>
<evidence type="ECO:0000256" key="2">
    <source>
        <dbReference type="ARBA" id="ARBA00008361"/>
    </source>
</evidence>